<dbReference type="InterPro" id="IPR011989">
    <property type="entry name" value="ARM-like"/>
</dbReference>
<accession>A0A8J3VFZ0</accession>
<dbReference type="InterPro" id="IPR016024">
    <property type="entry name" value="ARM-type_fold"/>
</dbReference>
<dbReference type="AlphaFoldDB" id="A0A8J3VFZ0"/>
<evidence type="ECO:0000313" key="1">
    <source>
        <dbReference type="EMBL" id="GIH04945.1"/>
    </source>
</evidence>
<protein>
    <recommendedName>
        <fullName evidence="3">HEAT repeat domain-containing protein</fullName>
    </recommendedName>
</protein>
<dbReference type="Proteomes" id="UP000612899">
    <property type="component" value="Unassembled WGS sequence"/>
</dbReference>
<organism evidence="1 2">
    <name type="scientific">Rhizocola hellebori</name>
    <dbReference type="NCBI Taxonomy" id="1392758"/>
    <lineage>
        <taxon>Bacteria</taxon>
        <taxon>Bacillati</taxon>
        <taxon>Actinomycetota</taxon>
        <taxon>Actinomycetes</taxon>
        <taxon>Micromonosporales</taxon>
        <taxon>Micromonosporaceae</taxon>
        <taxon>Rhizocola</taxon>
    </lineage>
</organism>
<evidence type="ECO:0008006" key="3">
    <source>
        <dbReference type="Google" id="ProtNLM"/>
    </source>
</evidence>
<evidence type="ECO:0000313" key="2">
    <source>
        <dbReference type="Proteomes" id="UP000612899"/>
    </source>
</evidence>
<comment type="caution">
    <text evidence="1">The sequence shown here is derived from an EMBL/GenBank/DDBJ whole genome shotgun (WGS) entry which is preliminary data.</text>
</comment>
<sequence length="483" mass="51728">MSPEALLGALSAARPTRAAAEIAAALLSVSRDGDISLRAEVAEALAELAASRWLAIDEALRNQLWAVPDLAHGEPEVLRLLVAACHPDGRLREAAVIRMAGPIHPATAAVLAIRACDWVSEVRTAARGVIEGWPSPPSGPALTSLTAMAFALQARRAGGWLVARVELLLQDVPAQHLEPLLTAADRRTRRAAYRAATAAGRLSPDRLMRAAVNDADLPIRIMCARAAMLATPDLPVLRALFSSHSAVVRAEALTALAARGHLAETEAALADRHPLVRETAQGALRRAGVDLAAAYRQLVAMSPPRPGALAGLGETGAAEDADLLTPSLADPRPAARVEAIRAMRRLGVIRVQALVPLLNDEFGGVTRQAVFALRQHAATLDPALLNTMLDPDNPWHIRFAGYRLLVAGDVWQRLITNLRLIQDEDDRLRNAARSDIGFWLDSDAATAYRGPAPHQFGELAKLIDQALPVLGRDTTRLLRFHIG</sequence>
<keyword evidence="2" id="KW-1185">Reference proteome</keyword>
<proteinExistence type="predicted"/>
<gene>
    <name evidence="1" type="ORF">Rhe02_30120</name>
</gene>
<dbReference type="Gene3D" id="1.25.10.10">
    <property type="entry name" value="Leucine-rich Repeat Variant"/>
    <property type="match status" value="1"/>
</dbReference>
<dbReference type="EMBL" id="BONY01000015">
    <property type="protein sequence ID" value="GIH04945.1"/>
    <property type="molecule type" value="Genomic_DNA"/>
</dbReference>
<name>A0A8J3VFZ0_9ACTN</name>
<dbReference type="SUPFAM" id="SSF48371">
    <property type="entry name" value="ARM repeat"/>
    <property type="match status" value="1"/>
</dbReference>
<reference evidence="1" key="1">
    <citation type="submission" date="2021-01" db="EMBL/GenBank/DDBJ databases">
        <title>Whole genome shotgun sequence of Rhizocola hellebori NBRC 109834.</title>
        <authorList>
            <person name="Komaki H."/>
            <person name="Tamura T."/>
        </authorList>
    </citation>
    <scope>NUCLEOTIDE SEQUENCE</scope>
    <source>
        <strain evidence="1">NBRC 109834</strain>
    </source>
</reference>